<proteinExistence type="predicted"/>
<dbReference type="SMART" id="SM00418">
    <property type="entry name" value="HTH_ARSR"/>
    <property type="match status" value="1"/>
</dbReference>
<dbReference type="CDD" id="cd00090">
    <property type="entry name" value="HTH_ARSR"/>
    <property type="match status" value="1"/>
</dbReference>
<dbReference type="KEGG" id="bcef:BcrFT9_00575"/>
<dbReference type="NCBIfam" id="NF033788">
    <property type="entry name" value="HTH_metalloreg"/>
    <property type="match status" value="1"/>
</dbReference>
<dbReference type="SUPFAM" id="SSF46785">
    <property type="entry name" value="Winged helix' DNA-binding domain"/>
    <property type="match status" value="1"/>
</dbReference>
<dbReference type="PANTHER" id="PTHR43132:SF2">
    <property type="entry name" value="ARSENICAL RESISTANCE OPERON REPRESSOR ARSR-RELATED"/>
    <property type="match status" value="1"/>
</dbReference>
<keyword evidence="2" id="KW-0238">DNA-binding</keyword>
<dbReference type="SMR" id="A0A063CMU8"/>
<dbReference type="EMBL" id="NUMG01000003">
    <property type="protein sequence ID" value="PGU06921.1"/>
    <property type="molecule type" value="Genomic_DNA"/>
</dbReference>
<dbReference type="RefSeq" id="WP_000081427.1">
    <property type="nucleotide sequence ID" value="NZ_CAJNDR010000001.1"/>
</dbReference>
<dbReference type="OMA" id="RECACVK"/>
<protein>
    <submittedName>
        <fullName evidence="4">ArsR family transcriptional regulator</fullName>
    </submittedName>
</protein>
<dbReference type="InterPro" id="IPR036388">
    <property type="entry name" value="WH-like_DNA-bd_sf"/>
</dbReference>
<keyword evidence="1" id="KW-0805">Transcription regulation</keyword>
<evidence type="ECO:0000313" key="4">
    <source>
        <dbReference type="EMBL" id="PGU06921.1"/>
    </source>
</evidence>
<dbReference type="PANTHER" id="PTHR43132">
    <property type="entry name" value="ARSENICAL RESISTANCE OPERON REPRESSOR ARSR-RELATED"/>
    <property type="match status" value="1"/>
</dbReference>
<sequence>MSQNQFECHISEEDVQMLRALAHPLRLRLVMELMQRGTCNVTQLQEVLEIPQSTVSQHLTKLKQNKVVRFERRGLEVYYQIHNDKVSEVVKTLFS</sequence>
<dbReference type="GeneID" id="300961652"/>
<accession>A0A063CMU8</accession>
<dbReference type="GO" id="GO:0003700">
    <property type="term" value="F:DNA-binding transcription factor activity"/>
    <property type="evidence" value="ECO:0007669"/>
    <property type="project" value="InterPro"/>
</dbReference>
<gene>
    <name evidence="4" type="ORF">COD19_03090</name>
</gene>
<keyword evidence="3" id="KW-0804">Transcription</keyword>
<dbReference type="InterPro" id="IPR001845">
    <property type="entry name" value="HTH_ArsR_DNA-bd_dom"/>
</dbReference>
<name>A0A063CMU8_BACCE</name>
<dbReference type="PROSITE" id="PS50987">
    <property type="entry name" value="HTH_ARSR_2"/>
    <property type="match status" value="1"/>
</dbReference>
<evidence type="ECO:0000313" key="5">
    <source>
        <dbReference type="Proteomes" id="UP000225766"/>
    </source>
</evidence>
<dbReference type="InterPro" id="IPR051011">
    <property type="entry name" value="Metal_resp_trans_reg"/>
</dbReference>
<organism evidence="4 5">
    <name type="scientific">Bacillus cereus</name>
    <dbReference type="NCBI Taxonomy" id="1396"/>
    <lineage>
        <taxon>Bacteria</taxon>
        <taxon>Bacillati</taxon>
        <taxon>Bacillota</taxon>
        <taxon>Bacilli</taxon>
        <taxon>Bacillales</taxon>
        <taxon>Bacillaceae</taxon>
        <taxon>Bacillus</taxon>
        <taxon>Bacillus cereus group</taxon>
    </lineage>
</organism>
<dbReference type="InterPro" id="IPR011991">
    <property type="entry name" value="ArsR-like_HTH"/>
</dbReference>
<dbReference type="Proteomes" id="UP000225766">
    <property type="component" value="Unassembled WGS sequence"/>
</dbReference>
<dbReference type="Pfam" id="PF12840">
    <property type="entry name" value="HTH_20"/>
    <property type="match status" value="1"/>
</dbReference>
<evidence type="ECO:0000256" key="1">
    <source>
        <dbReference type="ARBA" id="ARBA00023015"/>
    </source>
</evidence>
<dbReference type="Gene3D" id="1.10.10.10">
    <property type="entry name" value="Winged helix-like DNA-binding domain superfamily/Winged helix DNA-binding domain"/>
    <property type="match status" value="1"/>
</dbReference>
<evidence type="ECO:0000256" key="2">
    <source>
        <dbReference type="ARBA" id="ARBA00023125"/>
    </source>
</evidence>
<comment type="caution">
    <text evidence="4">The sequence shown here is derived from an EMBL/GenBank/DDBJ whole genome shotgun (WGS) entry which is preliminary data.</text>
</comment>
<reference evidence="4 5" key="1">
    <citation type="submission" date="2017-09" db="EMBL/GenBank/DDBJ databases">
        <title>Large-scale bioinformatics analysis of Bacillus genomes uncovers conserved roles of natural products in bacterial physiology.</title>
        <authorList>
            <consortium name="Agbiome Team Llc"/>
            <person name="Bleich R.M."/>
            <person name="Grubbs K.J."/>
            <person name="Santa Maria K.C."/>
            <person name="Allen S.E."/>
            <person name="Farag S."/>
            <person name="Shank E.A."/>
            <person name="Bowers A."/>
        </authorList>
    </citation>
    <scope>NUCLEOTIDE SEQUENCE [LARGE SCALE GENOMIC DNA]</scope>
    <source>
        <strain evidence="4 5">AFS040105</strain>
    </source>
</reference>
<dbReference type="GO" id="GO:0003677">
    <property type="term" value="F:DNA binding"/>
    <property type="evidence" value="ECO:0007669"/>
    <property type="project" value="UniProtKB-KW"/>
</dbReference>
<dbReference type="OrthoDB" id="9802016at2"/>
<dbReference type="InterPro" id="IPR036390">
    <property type="entry name" value="WH_DNA-bd_sf"/>
</dbReference>
<evidence type="ECO:0000256" key="3">
    <source>
        <dbReference type="ARBA" id="ARBA00023163"/>
    </source>
</evidence>
<dbReference type="PRINTS" id="PR00778">
    <property type="entry name" value="HTHARSR"/>
</dbReference>
<dbReference type="AlphaFoldDB" id="A0A063CMU8"/>